<feature type="non-terminal residue" evidence="1">
    <location>
        <position position="27"/>
    </location>
</feature>
<dbReference type="AlphaFoldDB" id="A0A2K3LQS9"/>
<sequence>MATAAEPVAVQTYSAAVAEKSNSGAIQ</sequence>
<dbReference type="EMBL" id="ASHM01038839">
    <property type="protein sequence ID" value="PNX80904.1"/>
    <property type="molecule type" value="Genomic_DNA"/>
</dbReference>
<proteinExistence type="predicted"/>
<organism evidence="1 2">
    <name type="scientific">Trifolium pratense</name>
    <name type="common">Red clover</name>
    <dbReference type="NCBI Taxonomy" id="57577"/>
    <lineage>
        <taxon>Eukaryota</taxon>
        <taxon>Viridiplantae</taxon>
        <taxon>Streptophyta</taxon>
        <taxon>Embryophyta</taxon>
        <taxon>Tracheophyta</taxon>
        <taxon>Spermatophyta</taxon>
        <taxon>Magnoliopsida</taxon>
        <taxon>eudicotyledons</taxon>
        <taxon>Gunneridae</taxon>
        <taxon>Pentapetalae</taxon>
        <taxon>rosids</taxon>
        <taxon>fabids</taxon>
        <taxon>Fabales</taxon>
        <taxon>Fabaceae</taxon>
        <taxon>Papilionoideae</taxon>
        <taxon>50 kb inversion clade</taxon>
        <taxon>NPAAA clade</taxon>
        <taxon>Hologalegina</taxon>
        <taxon>IRL clade</taxon>
        <taxon>Trifolieae</taxon>
        <taxon>Trifolium</taxon>
    </lineage>
</organism>
<name>A0A2K3LQS9_TRIPR</name>
<reference evidence="1 2" key="1">
    <citation type="journal article" date="2014" name="Am. J. Bot.">
        <title>Genome assembly and annotation for red clover (Trifolium pratense; Fabaceae).</title>
        <authorList>
            <person name="Istvanek J."/>
            <person name="Jaros M."/>
            <person name="Krenek A."/>
            <person name="Repkova J."/>
        </authorList>
    </citation>
    <scope>NUCLEOTIDE SEQUENCE [LARGE SCALE GENOMIC DNA]</scope>
    <source>
        <strain evidence="2">cv. Tatra</strain>
        <tissue evidence="1">Young leaves</tissue>
    </source>
</reference>
<protein>
    <submittedName>
        <fullName evidence="1">Uncharacterized protein</fullName>
    </submittedName>
</protein>
<comment type="caution">
    <text evidence="1">The sequence shown here is derived from an EMBL/GenBank/DDBJ whole genome shotgun (WGS) entry which is preliminary data.</text>
</comment>
<gene>
    <name evidence="1" type="ORF">L195_g036917</name>
</gene>
<accession>A0A2K3LQS9</accession>
<evidence type="ECO:0000313" key="1">
    <source>
        <dbReference type="EMBL" id="PNX80904.1"/>
    </source>
</evidence>
<dbReference type="Proteomes" id="UP000236291">
    <property type="component" value="Unassembled WGS sequence"/>
</dbReference>
<evidence type="ECO:0000313" key="2">
    <source>
        <dbReference type="Proteomes" id="UP000236291"/>
    </source>
</evidence>
<reference evidence="1 2" key="2">
    <citation type="journal article" date="2017" name="Front. Plant Sci.">
        <title>Gene Classification and Mining of Molecular Markers Useful in Red Clover (Trifolium pratense) Breeding.</title>
        <authorList>
            <person name="Istvanek J."/>
            <person name="Dluhosova J."/>
            <person name="Dluhos P."/>
            <person name="Patkova L."/>
            <person name="Nedelnik J."/>
            <person name="Repkova J."/>
        </authorList>
    </citation>
    <scope>NUCLEOTIDE SEQUENCE [LARGE SCALE GENOMIC DNA]</scope>
    <source>
        <strain evidence="2">cv. Tatra</strain>
        <tissue evidence="1">Young leaves</tissue>
    </source>
</reference>